<dbReference type="Pfam" id="PF00364">
    <property type="entry name" value="Biotin_lipoyl"/>
    <property type="match status" value="1"/>
</dbReference>
<evidence type="ECO:0000256" key="1">
    <source>
        <dbReference type="ARBA" id="ARBA00007317"/>
    </source>
</evidence>
<dbReference type="SUPFAM" id="SSF47005">
    <property type="entry name" value="Peripheral subunit-binding domain of 2-oxo acid dehydrogenase complex"/>
    <property type="match status" value="1"/>
</dbReference>
<keyword evidence="13" id="KW-1185">Reference proteome</keyword>
<dbReference type="InterPro" id="IPR000089">
    <property type="entry name" value="Biotin_lipoyl"/>
</dbReference>
<evidence type="ECO:0000259" key="11">
    <source>
        <dbReference type="PROSITE" id="PS51826"/>
    </source>
</evidence>
<dbReference type="Gene3D" id="3.30.559.10">
    <property type="entry name" value="Chloramphenicol acetyltransferase-like domain"/>
    <property type="match status" value="1"/>
</dbReference>
<dbReference type="EMBL" id="SMKS01000041">
    <property type="protein sequence ID" value="TDD03239.1"/>
    <property type="molecule type" value="Genomic_DNA"/>
</dbReference>
<dbReference type="PANTHER" id="PTHR23151">
    <property type="entry name" value="DIHYDROLIPOAMIDE ACETYL/SUCCINYL-TRANSFERASE-RELATED"/>
    <property type="match status" value="1"/>
</dbReference>
<dbReference type="PANTHER" id="PTHR23151:SF90">
    <property type="entry name" value="DIHYDROLIPOYLLYSINE-RESIDUE ACETYLTRANSFERASE COMPONENT OF PYRUVATE DEHYDROGENASE COMPLEX, MITOCHONDRIAL-RELATED"/>
    <property type="match status" value="1"/>
</dbReference>
<feature type="domain" description="Lipoyl-binding" evidence="10">
    <location>
        <begin position="1"/>
        <end position="71"/>
    </location>
</feature>
<evidence type="ECO:0000256" key="4">
    <source>
        <dbReference type="ARBA" id="ARBA00022823"/>
    </source>
</evidence>
<dbReference type="InterPro" id="IPR023213">
    <property type="entry name" value="CAT-like_dom_sf"/>
</dbReference>
<dbReference type="InterPro" id="IPR004167">
    <property type="entry name" value="PSBD"/>
</dbReference>
<evidence type="ECO:0000313" key="13">
    <source>
        <dbReference type="Proteomes" id="UP000295674"/>
    </source>
</evidence>
<dbReference type="AlphaFoldDB" id="A0A4R4VCQ9"/>
<dbReference type="FunFam" id="3.30.559.10:FF:000007">
    <property type="entry name" value="Dihydrolipoamide acetyltransferase component of pyruvate dehydrogenase complex"/>
    <property type="match status" value="1"/>
</dbReference>
<feature type="region of interest" description="Disordered" evidence="9">
    <location>
        <begin position="73"/>
        <end position="148"/>
    </location>
</feature>
<dbReference type="InterPro" id="IPR006257">
    <property type="entry name" value="LAT1"/>
</dbReference>
<dbReference type="Pfam" id="PF02817">
    <property type="entry name" value="E3_binding"/>
    <property type="match status" value="1"/>
</dbReference>
<evidence type="ECO:0000256" key="5">
    <source>
        <dbReference type="ARBA" id="ARBA00023315"/>
    </source>
</evidence>
<dbReference type="Gene3D" id="2.40.50.100">
    <property type="match status" value="1"/>
</dbReference>
<evidence type="ECO:0000256" key="9">
    <source>
        <dbReference type="SAM" id="MobiDB-lite"/>
    </source>
</evidence>
<dbReference type="GO" id="GO:0004742">
    <property type="term" value="F:dihydrolipoyllysine-residue acetyltransferase activity"/>
    <property type="evidence" value="ECO:0007669"/>
    <property type="project" value="UniProtKB-UniRule"/>
</dbReference>
<dbReference type="InterPro" id="IPR001078">
    <property type="entry name" value="2-oxoacid_DH_actylTfrase"/>
</dbReference>
<reference evidence="12 13" key="1">
    <citation type="submission" date="2019-03" db="EMBL/GenBank/DDBJ databases">
        <title>Draft genome sequences of novel Actinobacteria.</title>
        <authorList>
            <person name="Sahin N."/>
            <person name="Ay H."/>
            <person name="Saygin H."/>
        </authorList>
    </citation>
    <scope>NUCLEOTIDE SEQUENCE [LARGE SCALE GENOMIC DNA]</scope>
    <source>
        <strain evidence="12 13">16K309</strain>
    </source>
</reference>
<feature type="compositionally biased region" description="Low complexity" evidence="9">
    <location>
        <begin position="77"/>
        <end position="117"/>
    </location>
</feature>
<gene>
    <name evidence="12" type="ORF">E1181_20910</name>
</gene>
<comment type="function">
    <text evidence="6">The pyruvate dehydrogenase complex catalyzes the overall conversion of pyruvate to acetyl-CoA and CO(2). It contains multiple copies of three enzymatic components: pyruvate dehydrogenase (E1), dihydrolipoamide acetyltransferase (E2) and lipoamide dehydrogenase (E3).</text>
</comment>
<dbReference type="Proteomes" id="UP000295674">
    <property type="component" value="Unassembled WGS sequence"/>
</dbReference>
<evidence type="ECO:0000259" key="10">
    <source>
        <dbReference type="PROSITE" id="PS50968"/>
    </source>
</evidence>
<dbReference type="PROSITE" id="PS50968">
    <property type="entry name" value="BIOTINYL_LIPOYL"/>
    <property type="match status" value="1"/>
</dbReference>
<dbReference type="NCBIfam" id="TIGR01349">
    <property type="entry name" value="PDHac_trf_mito"/>
    <property type="match status" value="1"/>
</dbReference>
<sequence length="412" mass="42311">MPRLSDTMEEGVIANWHKQVGDKVARGEVVAEIETDKALMELEAYDDGVLEKILVEAGTTVPIGEPIAVLGDGSGSAAEAAPAPAAPAPAAAEPAAEEAPAAPAPAAAPGGTAAPAESGSKPKASPLAKAVAKEKGVDLGTVQGTGPGGRIIRADIEAAASAAPAEPTPAPAAQASAPAVVNDDVEEIPLSNIRKVTAKRLTESKQNAPHFYLTSAIDVTELLEFRASLNERLQSAGGPKISVNDLIVKAVATSLRANPAVNVSFAGDKMLQHKRINLGVAVAIEGGLVVPVVKDADRKSVSEIATESRELAGRAREGKLKLDEMSGGTFSISNLGMFGIEQFSAVINPPEAAILAVGAARDEVQVRDGEFVARKILRVTLSADHRAVDGAVGAAFLQQFTSLLEDPIRIIA</sequence>
<comment type="catalytic activity">
    <reaction evidence="7 8">
        <text>N(6)-[(R)-dihydrolipoyl]-L-lysyl-[protein] + acetyl-CoA = N(6)-[(R)-S(8)-acetyldihydrolipoyl]-L-lysyl-[protein] + CoA</text>
        <dbReference type="Rhea" id="RHEA:17017"/>
        <dbReference type="Rhea" id="RHEA-COMP:10475"/>
        <dbReference type="Rhea" id="RHEA-COMP:10478"/>
        <dbReference type="ChEBI" id="CHEBI:57287"/>
        <dbReference type="ChEBI" id="CHEBI:57288"/>
        <dbReference type="ChEBI" id="CHEBI:83100"/>
        <dbReference type="ChEBI" id="CHEBI:83111"/>
        <dbReference type="EC" id="2.3.1.12"/>
    </reaction>
</comment>
<dbReference type="EC" id="2.3.1.12" evidence="8"/>
<proteinExistence type="inferred from homology"/>
<evidence type="ECO:0000256" key="7">
    <source>
        <dbReference type="ARBA" id="ARBA00048370"/>
    </source>
</evidence>
<dbReference type="OrthoDB" id="9805770at2"/>
<keyword evidence="12" id="KW-0670">Pyruvate</keyword>
<keyword evidence="4 8" id="KW-0450">Lipoyl</keyword>
<dbReference type="PROSITE" id="PS51826">
    <property type="entry name" value="PSBD"/>
    <property type="match status" value="1"/>
</dbReference>
<comment type="similarity">
    <text evidence="1 8">Belongs to the 2-oxoacid dehydrogenase family.</text>
</comment>
<dbReference type="InterPro" id="IPR036625">
    <property type="entry name" value="E3-bd_dom_sf"/>
</dbReference>
<dbReference type="GO" id="GO:0045254">
    <property type="term" value="C:pyruvate dehydrogenase complex"/>
    <property type="evidence" value="ECO:0007669"/>
    <property type="project" value="UniProtKB-UniRule"/>
</dbReference>
<evidence type="ECO:0000256" key="8">
    <source>
        <dbReference type="RuleBase" id="RU361137"/>
    </source>
</evidence>
<name>A0A4R4VCQ9_9PSEU</name>
<dbReference type="Pfam" id="PF00198">
    <property type="entry name" value="2-oxoacid_dh"/>
    <property type="match status" value="1"/>
</dbReference>
<feature type="domain" description="Peripheral subunit-binding (PSBD)" evidence="11">
    <location>
        <begin position="123"/>
        <end position="160"/>
    </location>
</feature>
<dbReference type="InterPro" id="IPR011053">
    <property type="entry name" value="Single_hybrid_motif"/>
</dbReference>
<evidence type="ECO:0000313" key="12">
    <source>
        <dbReference type="EMBL" id="TDD03239.1"/>
    </source>
</evidence>
<dbReference type="CDD" id="cd06849">
    <property type="entry name" value="lipoyl_domain"/>
    <property type="match status" value="1"/>
</dbReference>
<evidence type="ECO:0000256" key="2">
    <source>
        <dbReference type="ARBA" id="ARBA00011484"/>
    </source>
</evidence>
<organism evidence="12 13">
    <name type="scientific">Saccharopolyspora terrae</name>
    <dbReference type="NCBI Taxonomy" id="2530384"/>
    <lineage>
        <taxon>Bacteria</taxon>
        <taxon>Bacillati</taxon>
        <taxon>Actinomycetota</taxon>
        <taxon>Actinomycetes</taxon>
        <taxon>Pseudonocardiales</taxon>
        <taxon>Pseudonocardiaceae</taxon>
        <taxon>Saccharopolyspora</taxon>
    </lineage>
</organism>
<accession>A0A4R4VCQ9</accession>
<dbReference type="GO" id="GO:0006086">
    <property type="term" value="P:pyruvate decarboxylation to acetyl-CoA"/>
    <property type="evidence" value="ECO:0007669"/>
    <property type="project" value="InterPro"/>
</dbReference>
<evidence type="ECO:0000256" key="3">
    <source>
        <dbReference type="ARBA" id="ARBA00022679"/>
    </source>
</evidence>
<dbReference type="SUPFAM" id="SSF51230">
    <property type="entry name" value="Single hybrid motif"/>
    <property type="match status" value="1"/>
</dbReference>
<dbReference type="InterPro" id="IPR045257">
    <property type="entry name" value="E2/Pdx1"/>
</dbReference>
<comment type="cofactor">
    <cofactor evidence="8">
        <name>(R)-lipoate</name>
        <dbReference type="ChEBI" id="CHEBI:83088"/>
    </cofactor>
    <text evidence="8">Binds 1 lipoyl cofactor covalently.</text>
</comment>
<comment type="subunit">
    <text evidence="2">Forms a 24-polypeptide structural core with octahedral symmetry.</text>
</comment>
<keyword evidence="3 8" id="KW-0808">Transferase</keyword>
<comment type="caution">
    <text evidence="12">The sequence shown here is derived from an EMBL/GenBank/DDBJ whole genome shotgun (WGS) entry which is preliminary data.</text>
</comment>
<dbReference type="SUPFAM" id="SSF52777">
    <property type="entry name" value="CoA-dependent acyltransferases"/>
    <property type="match status" value="1"/>
</dbReference>
<evidence type="ECO:0000256" key="6">
    <source>
        <dbReference type="ARBA" id="ARBA00025211"/>
    </source>
</evidence>
<keyword evidence="5 8" id="KW-0012">Acyltransferase</keyword>
<dbReference type="Gene3D" id="4.10.320.10">
    <property type="entry name" value="E3-binding domain"/>
    <property type="match status" value="1"/>
</dbReference>
<protein>
    <recommendedName>
        <fullName evidence="8">Acetyltransferase component of pyruvate dehydrogenase complex</fullName>
        <ecNumber evidence="8">2.3.1.12</ecNumber>
    </recommendedName>
</protein>